<reference evidence="6 7" key="1">
    <citation type="submission" date="2009-08" db="EMBL/GenBank/DDBJ databases">
        <authorList>
            <person name="Muzny D."/>
            <person name="Qin X."/>
            <person name="Deng J."/>
            <person name="Jiang H."/>
            <person name="Liu Y."/>
            <person name="Qu J."/>
            <person name="Song X.-Z."/>
            <person name="Zhang L."/>
            <person name="Thornton R."/>
            <person name="Coyle M."/>
            <person name="Francisco L."/>
            <person name="Jackson L."/>
            <person name="Javaid M."/>
            <person name="Korchina V."/>
            <person name="Kovar C."/>
            <person name="Mata R."/>
            <person name="Mathew T."/>
            <person name="Ngo R."/>
            <person name="Nguyen L."/>
            <person name="Nguyen N."/>
            <person name="Okwuonu G."/>
            <person name="Ongeri F."/>
            <person name="Pham C."/>
            <person name="Simmons D."/>
            <person name="Wilczek-Boney K."/>
            <person name="Hale W."/>
            <person name="Jakkamsetti A."/>
            <person name="Pham P."/>
            <person name="Ruth R."/>
            <person name="San Lucas F."/>
            <person name="Warren J."/>
            <person name="Zhang J."/>
            <person name="Zhao Z."/>
            <person name="Zhou C."/>
            <person name="Zhu D."/>
            <person name="Lee S."/>
            <person name="Bess C."/>
            <person name="Blankenburg K."/>
            <person name="Forbes L."/>
            <person name="Fu Q."/>
            <person name="Gubbala S."/>
            <person name="Hirani K."/>
            <person name="Jayaseelan J.C."/>
            <person name="Lara F."/>
            <person name="Munidasa M."/>
            <person name="Palculict T."/>
            <person name="Patil S."/>
            <person name="Pu L.-L."/>
            <person name="Saada N."/>
            <person name="Tang L."/>
            <person name="Weissenberger G."/>
            <person name="Zhu Y."/>
            <person name="Hemphill L."/>
            <person name="Shang Y."/>
            <person name="Youmans B."/>
            <person name="Ayvaz T."/>
            <person name="Ross M."/>
            <person name="Santibanez J."/>
            <person name="Aqrawi P."/>
            <person name="Gross S."/>
            <person name="Joshi V."/>
            <person name="Fowler G."/>
            <person name="Nazareth L."/>
            <person name="Reid J."/>
            <person name="Worley K."/>
            <person name="Petrosino J."/>
            <person name="Highlander S."/>
            <person name="Gibbs R."/>
        </authorList>
    </citation>
    <scope>NUCLEOTIDE SEQUENCE [LARGE SCALE GENOMIC DNA]</scope>
    <source>
        <strain evidence="6 7">ATCC 49175</strain>
    </source>
</reference>
<dbReference type="EMBL" id="ACKZ01000029">
    <property type="protein sequence ID" value="EEW36448.1"/>
    <property type="molecule type" value="Genomic_DNA"/>
</dbReference>
<accession>C8NIQ1</accession>
<dbReference type="Gene3D" id="3.60.15.10">
    <property type="entry name" value="Ribonuclease Z/Hydroxyacylglutathione hydrolase-like"/>
    <property type="match status" value="1"/>
</dbReference>
<dbReference type="SMART" id="SM00849">
    <property type="entry name" value="Lactamase_B"/>
    <property type="match status" value="1"/>
</dbReference>
<dbReference type="InterPro" id="IPR036866">
    <property type="entry name" value="RibonucZ/Hydroxyglut_hydro"/>
</dbReference>
<feature type="domain" description="Metallo-beta-lactamase" evidence="5">
    <location>
        <begin position="12"/>
        <end position="191"/>
    </location>
</feature>
<dbReference type="PANTHER" id="PTHR46233">
    <property type="entry name" value="HYDROXYACYLGLUTATHIONE HYDROLASE GLOC"/>
    <property type="match status" value="1"/>
</dbReference>
<dbReference type="InterPro" id="IPR051453">
    <property type="entry name" value="MBL_Glyoxalase_II"/>
</dbReference>
<keyword evidence="4" id="KW-0862">Zinc</keyword>
<evidence type="ECO:0000256" key="3">
    <source>
        <dbReference type="ARBA" id="ARBA00022801"/>
    </source>
</evidence>
<dbReference type="STRING" id="638301.HMPREF0444_1796"/>
<dbReference type="RefSeq" id="WP_005606408.1">
    <property type="nucleotide sequence ID" value="NZ_CP102283.1"/>
</dbReference>
<dbReference type="CDD" id="cd06262">
    <property type="entry name" value="metallo-hydrolase-like_MBL-fold"/>
    <property type="match status" value="1"/>
</dbReference>
<keyword evidence="7" id="KW-1185">Reference proteome</keyword>
<dbReference type="eggNOG" id="COG0491">
    <property type="taxonomic scope" value="Bacteria"/>
</dbReference>
<dbReference type="GO" id="GO:0046872">
    <property type="term" value="F:metal ion binding"/>
    <property type="evidence" value="ECO:0007669"/>
    <property type="project" value="UniProtKB-KW"/>
</dbReference>
<gene>
    <name evidence="6" type="ORF">HMPREF0444_1796</name>
</gene>
<evidence type="ECO:0000259" key="5">
    <source>
        <dbReference type="SMART" id="SM00849"/>
    </source>
</evidence>
<keyword evidence="2" id="KW-0479">Metal-binding</keyword>
<dbReference type="HOGENOM" id="CLU_030571_5_2_9"/>
<evidence type="ECO:0000313" key="7">
    <source>
        <dbReference type="Proteomes" id="UP000005926"/>
    </source>
</evidence>
<name>C8NIQ1_9LACT</name>
<dbReference type="SUPFAM" id="SSF56281">
    <property type="entry name" value="Metallo-hydrolase/oxidoreductase"/>
    <property type="match status" value="1"/>
</dbReference>
<proteinExistence type="predicted"/>
<evidence type="ECO:0000256" key="1">
    <source>
        <dbReference type="ARBA" id="ARBA00001947"/>
    </source>
</evidence>
<dbReference type="EC" id="3.1.2.6" evidence="6"/>
<sequence>MELLSIPVGRLEENVYFLIDENKETVIFDPGAQAEDIKQLIKEEGLKPVAIVLTHAHGDHIGAVDALREEYNIPMYMNELEKVFLHDPELNRSYYSGENITTKPADGYFPKKMGKWKVGSFEPELAHIPGHSPGGTIFIFRENGFVIGGDVMFKGSVGRSDFPYGSHKELMEGIHKYLLPLPAETVIFPGHGEPTTLKDEIATNPFLNGATR</sequence>
<dbReference type="GeneID" id="78412445"/>
<organism evidence="6 7">
    <name type="scientific">Granulicatella adiacens ATCC 49175</name>
    <dbReference type="NCBI Taxonomy" id="638301"/>
    <lineage>
        <taxon>Bacteria</taxon>
        <taxon>Bacillati</taxon>
        <taxon>Bacillota</taxon>
        <taxon>Bacilli</taxon>
        <taxon>Lactobacillales</taxon>
        <taxon>Carnobacteriaceae</taxon>
        <taxon>Granulicatella</taxon>
    </lineage>
</organism>
<comment type="cofactor">
    <cofactor evidence="1">
        <name>Zn(2+)</name>
        <dbReference type="ChEBI" id="CHEBI:29105"/>
    </cofactor>
</comment>
<dbReference type="AlphaFoldDB" id="C8NIQ1"/>
<dbReference type="GO" id="GO:0004416">
    <property type="term" value="F:hydroxyacylglutathione hydrolase activity"/>
    <property type="evidence" value="ECO:0007669"/>
    <property type="project" value="UniProtKB-EC"/>
</dbReference>
<comment type="caution">
    <text evidence="6">The sequence shown here is derived from an EMBL/GenBank/DDBJ whole genome shotgun (WGS) entry which is preliminary data.</text>
</comment>
<evidence type="ECO:0000313" key="6">
    <source>
        <dbReference type="EMBL" id="EEW36448.1"/>
    </source>
</evidence>
<dbReference type="Proteomes" id="UP000005926">
    <property type="component" value="Unassembled WGS sequence"/>
</dbReference>
<evidence type="ECO:0000256" key="4">
    <source>
        <dbReference type="ARBA" id="ARBA00022833"/>
    </source>
</evidence>
<dbReference type="PANTHER" id="PTHR46233:SF3">
    <property type="entry name" value="HYDROXYACYLGLUTATHIONE HYDROLASE GLOC"/>
    <property type="match status" value="1"/>
</dbReference>
<dbReference type="Pfam" id="PF00753">
    <property type="entry name" value="Lactamase_B"/>
    <property type="match status" value="1"/>
</dbReference>
<evidence type="ECO:0000256" key="2">
    <source>
        <dbReference type="ARBA" id="ARBA00022723"/>
    </source>
</evidence>
<dbReference type="InterPro" id="IPR001279">
    <property type="entry name" value="Metallo-B-lactamas"/>
</dbReference>
<keyword evidence="3 6" id="KW-0378">Hydrolase</keyword>
<protein>
    <submittedName>
        <fullName evidence="6">Metallo-beta-lactamase domain protein</fullName>
        <ecNumber evidence="6">3.1.2.6</ecNumber>
    </submittedName>
</protein>